<dbReference type="Proteomes" id="UP000324800">
    <property type="component" value="Unassembled WGS sequence"/>
</dbReference>
<proteinExistence type="predicted"/>
<name>A0A5J4WJR6_9EUKA</name>
<gene>
    <name evidence="1" type="ORF">EZS28_009459</name>
</gene>
<protein>
    <submittedName>
        <fullName evidence="1">Uncharacterized protein</fullName>
    </submittedName>
</protein>
<dbReference type="EMBL" id="SNRW01001789">
    <property type="protein sequence ID" value="KAA6395013.1"/>
    <property type="molecule type" value="Genomic_DNA"/>
</dbReference>
<evidence type="ECO:0000313" key="1">
    <source>
        <dbReference type="EMBL" id="KAA6395013.1"/>
    </source>
</evidence>
<organism evidence="1 2">
    <name type="scientific">Streblomastix strix</name>
    <dbReference type="NCBI Taxonomy" id="222440"/>
    <lineage>
        <taxon>Eukaryota</taxon>
        <taxon>Metamonada</taxon>
        <taxon>Preaxostyla</taxon>
        <taxon>Oxymonadida</taxon>
        <taxon>Streblomastigidae</taxon>
        <taxon>Streblomastix</taxon>
    </lineage>
</organism>
<dbReference type="AlphaFoldDB" id="A0A5J4WJR6"/>
<comment type="caution">
    <text evidence="1">The sequence shown here is derived from an EMBL/GenBank/DDBJ whole genome shotgun (WGS) entry which is preliminary data.</text>
</comment>
<sequence length="142" mass="16827">MAAKSAMRIFPNPSWIRNSNHSSHKDDVEVQGQKEYHPIDEAWDLILMIVIVHLLFPWSKLSVMVSHPPWRSDCRFISLSNLMRLFVMTRQADFSLFENDWAPFQSYVFTIKGDFSIWMVWHKIRAQQLGFSYQMNQSANQF</sequence>
<evidence type="ECO:0000313" key="2">
    <source>
        <dbReference type="Proteomes" id="UP000324800"/>
    </source>
</evidence>
<reference evidence="1 2" key="1">
    <citation type="submission" date="2019-03" db="EMBL/GenBank/DDBJ databases">
        <title>Single cell metagenomics reveals metabolic interactions within the superorganism composed of flagellate Streblomastix strix and complex community of Bacteroidetes bacteria on its surface.</title>
        <authorList>
            <person name="Treitli S.C."/>
            <person name="Kolisko M."/>
            <person name="Husnik F."/>
            <person name="Keeling P."/>
            <person name="Hampl V."/>
        </authorList>
    </citation>
    <scope>NUCLEOTIDE SEQUENCE [LARGE SCALE GENOMIC DNA]</scope>
    <source>
        <strain evidence="1">ST1C</strain>
    </source>
</reference>
<accession>A0A5J4WJR6</accession>